<reference evidence="2 3" key="1">
    <citation type="journal article" date="2012" name="ISME J.">
        <title>Nitrification expanded: discovery, physiology and genomics of a nitrite-oxidizing bacterium from the phylum Chloroflexi.</title>
        <authorList>
            <person name="Sorokin D.Y."/>
            <person name="Lucker S."/>
            <person name="Vejmelkova D."/>
            <person name="Kostrikina N.A."/>
            <person name="Kleerebezem R."/>
            <person name="Rijpstra W.I."/>
            <person name="Damste J.S."/>
            <person name="Le Paslier D."/>
            <person name="Muyzer G."/>
            <person name="Wagner M."/>
            <person name="van Loosdrecht M.C."/>
            <person name="Daims H."/>
        </authorList>
    </citation>
    <scope>NUCLEOTIDE SEQUENCE [LARGE SCALE GENOMIC DNA]</scope>
    <source>
        <strain evidence="3">none</strain>
    </source>
</reference>
<feature type="compositionally biased region" description="Basic and acidic residues" evidence="1">
    <location>
        <begin position="65"/>
        <end position="78"/>
    </location>
</feature>
<comment type="caution">
    <text evidence="2">The sequence shown here is derived from an EMBL/GenBank/DDBJ whole genome shotgun (WGS) entry which is preliminary data.</text>
</comment>
<evidence type="ECO:0000313" key="2">
    <source>
        <dbReference type="EMBL" id="CCF85291.1"/>
    </source>
</evidence>
<evidence type="ECO:0000313" key="3">
    <source>
        <dbReference type="Proteomes" id="UP000004221"/>
    </source>
</evidence>
<evidence type="ECO:0000256" key="1">
    <source>
        <dbReference type="SAM" id="MobiDB-lite"/>
    </source>
</evidence>
<gene>
    <name evidence="2" type="ORF">NITHO_4790007</name>
</gene>
<dbReference type="EMBL" id="CAGS01000422">
    <property type="protein sequence ID" value="CCF85291.1"/>
    <property type="molecule type" value="Genomic_DNA"/>
</dbReference>
<keyword evidence="3" id="KW-1185">Reference proteome</keyword>
<accession>I4EKS9</accession>
<organism evidence="2 3">
    <name type="scientific">Nitrolancea hollandica Lb</name>
    <dbReference type="NCBI Taxonomy" id="1129897"/>
    <lineage>
        <taxon>Bacteria</taxon>
        <taxon>Pseudomonadati</taxon>
        <taxon>Thermomicrobiota</taxon>
        <taxon>Thermomicrobia</taxon>
        <taxon>Sphaerobacterales</taxon>
        <taxon>Sphaerobacterineae</taxon>
        <taxon>Sphaerobacteraceae</taxon>
        <taxon>Nitrolancea</taxon>
    </lineage>
</organism>
<feature type="region of interest" description="Disordered" evidence="1">
    <location>
        <begin position="24"/>
        <end position="78"/>
    </location>
</feature>
<dbReference type="AlphaFoldDB" id="I4EKS9"/>
<name>I4EKS9_9BACT</name>
<protein>
    <submittedName>
        <fullName evidence="2">Uncharacterized protein</fullName>
    </submittedName>
</protein>
<dbReference type="Proteomes" id="UP000004221">
    <property type="component" value="Unassembled WGS sequence"/>
</dbReference>
<proteinExistence type="predicted"/>
<sequence>MARSYLTHVAGAAFHRRYGGHVAPATRGETIAGLSRNPSPTGPDGPIPRRLVAERYRTPGAGEGPDAHYRKNHETRQY</sequence>